<feature type="transmembrane region" description="Helical" evidence="2">
    <location>
        <begin position="53"/>
        <end position="71"/>
    </location>
</feature>
<protein>
    <submittedName>
        <fullName evidence="3">Uncharacterized protein</fullName>
    </submittedName>
</protein>
<keyword evidence="2" id="KW-0812">Transmembrane</keyword>
<feature type="transmembrane region" description="Helical" evidence="2">
    <location>
        <begin position="12"/>
        <end position="33"/>
    </location>
</feature>
<organism evidence="3">
    <name type="scientific">uncultured organism</name>
    <dbReference type="NCBI Taxonomy" id="155900"/>
    <lineage>
        <taxon>unclassified sequences</taxon>
        <taxon>environmental samples</taxon>
    </lineage>
</organism>
<feature type="region of interest" description="Disordered" evidence="1">
    <location>
        <begin position="121"/>
        <end position="147"/>
    </location>
</feature>
<dbReference type="EMBL" id="MN079096">
    <property type="protein sequence ID" value="QEA05175.1"/>
    <property type="molecule type" value="Genomic_DNA"/>
</dbReference>
<sequence>MESRSITLRHSLYGALAFTLLAGSWLWIFDYLVTDRLDLDRDALIVVLRVKSITTIVFQTLLVGALISVFARRADTAAGGVCHAGTAAAGATSAPVAHRPFHPTEIDNGAHWRYSLDPPYGPDSNDDSAGQGVETDRGPGLKAIGWR</sequence>
<name>A0A5B8REC8_9ZZZZ</name>
<keyword evidence="2" id="KW-0472">Membrane</keyword>
<dbReference type="AlphaFoldDB" id="A0A5B8REC8"/>
<reference evidence="3" key="1">
    <citation type="submission" date="2019-06" db="EMBL/GenBank/DDBJ databases">
        <authorList>
            <person name="Murdoch R.W."/>
            <person name="Fathepure B."/>
        </authorList>
    </citation>
    <scope>NUCLEOTIDE SEQUENCE</scope>
</reference>
<evidence type="ECO:0000313" key="3">
    <source>
        <dbReference type="EMBL" id="QEA05175.1"/>
    </source>
</evidence>
<proteinExistence type="predicted"/>
<evidence type="ECO:0000256" key="2">
    <source>
        <dbReference type="SAM" id="Phobius"/>
    </source>
</evidence>
<evidence type="ECO:0000256" key="1">
    <source>
        <dbReference type="SAM" id="MobiDB-lite"/>
    </source>
</evidence>
<accession>A0A5B8REC8</accession>
<keyword evidence="2" id="KW-1133">Transmembrane helix</keyword>
<gene>
    <name evidence="3" type="ORF">KBTEX_01494</name>
</gene>